<dbReference type="RefSeq" id="YP_009032451.1">
    <property type="nucleotide sequence ID" value="NC_024147.1"/>
</dbReference>
<dbReference type="OrthoDB" id="27830at10239"/>
<evidence type="ECO:0000313" key="1">
    <source>
        <dbReference type="EMBL" id="AHY26881.1"/>
    </source>
</evidence>
<accession>A0A023W5N9</accession>
<keyword evidence="2" id="KW-1185">Reference proteome</keyword>
<gene>
    <name evidence="1" type="primary">57</name>
    <name evidence="1" type="ORF">PBI_ZOEJ_57</name>
</gene>
<dbReference type="KEGG" id="vg:19488154"/>
<dbReference type="EMBL" id="KJ510412">
    <property type="protein sequence ID" value="AHY26881.1"/>
    <property type="molecule type" value="Genomic_DNA"/>
</dbReference>
<name>A0A023W5N9_9CAUD</name>
<evidence type="ECO:0000313" key="2">
    <source>
        <dbReference type="Proteomes" id="UP000024442"/>
    </source>
</evidence>
<reference evidence="1 2" key="1">
    <citation type="submission" date="2014-02" db="EMBL/GenBank/DDBJ databases">
        <authorList>
            <person name="Cornely K.A."/>
            <person name="Jancevski A.V."/>
            <person name="Rogers S.R."/>
            <person name="Scola S.E."/>
            <person name="Pinches R.S."/>
            <person name="Perri C.M."/>
            <person name="Brown M.S."/>
            <person name="Cavedon W.D."/>
            <person name="Dubois H.M."/>
            <person name="Fernando M.A."/>
            <person name="Austriaco N."/>
            <person name="Bradley K.W."/>
            <person name="Clarke D.Q."/>
            <person name="Lewis M.F."/>
            <person name="Barker L.P."/>
            <person name="Bailey C."/>
            <person name="Asai D.J."/>
            <person name="Garber M.L."/>
            <person name="Bowman C.A."/>
            <person name="Russell D.A."/>
            <person name="Pope W.H."/>
            <person name="Jacobs-Sera D."/>
            <person name="Hendrix R.W."/>
            <person name="Hatfull G.F."/>
        </authorList>
    </citation>
    <scope>NUCLEOTIDE SEQUENCE [LARGE SCALE GENOMIC DNA]</scope>
</reference>
<organism evidence="1 2">
    <name type="scientific">Mycobacterium phage ZoeJ</name>
    <dbReference type="NCBI Taxonomy" id="1486427"/>
    <lineage>
        <taxon>Viruses</taxon>
        <taxon>Duplodnaviria</taxon>
        <taxon>Heunggongvirae</taxon>
        <taxon>Uroviricota</taxon>
        <taxon>Caudoviricetes</taxon>
        <taxon>Weiservirinae</taxon>
        <taxon>Timquatrovirus</taxon>
        <taxon>Timquatrovirus zoeJ</taxon>
    </lineage>
</organism>
<dbReference type="Proteomes" id="UP000024442">
    <property type="component" value="Segment"/>
</dbReference>
<sequence length="92" mass="10291">MSDISSVKGHVDLLRYVKAEKAKLKEIEDAARAAVEEALGDDDEGTIDGEVVVRRKHIKSNRLDQKLLKSLHPEAHAECMSMSESTRFEVVE</sequence>
<dbReference type="GeneID" id="19488154"/>
<proteinExistence type="predicted"/>
<protein>
    <submittedName>
        <fullName evidence="1">Uncharacterized protein</fullName>
    </submittedName>
</protein>